<dbReference type="GO" id="GO:0005737">
    <property type="term" value="C:cytoplasm"/>
    <property type="evidence" value="ECO:0007669"/>
    <property type="project" value="UniProtKB-SubCell"/>
</dbReference>
<keyword evidence="2" id="KW-0963">Cytoplasm</keyword>
<evidence type="ECO:0000313" key="6">
    <source>
        <dbReference type="EMBL" id="CAG5128233.1"/>
    </source>
</evidence>
<evidence type="ECO:0000256" key="4">
    <source>
        <dbReference type="ARBA" id="ARBA00022737"/>
    </source>
</evidence>
<dbReference type="Proteomes" id="UP000678393">
    <property type="component" value="Unassembled WGS sequence"/>
</dbReference>
<gene>
    <name evidence="6" type="ORF">CUNI_LOCUS13791</name>
</gene>
<dbReference type="InterPro" id="IPR032675">
    <property type="entry name" value="LRR_dom_sf"/>
</dbReference>
<feature type="region of interest" description="Disordered" evidence="5">
    <location>
        <begin position="61"/>
        <end position="99"/>
    </location>
</feature>
<dbReference type="EMBL" id="CAJHNH020002988">
    <property type="protein sequence ID" value="CAG5128233.1"/>
    <property type="molecule type" value="Genomic_DNA"/>
</dbReference>
<feature type="non-terminal residue" evidence="6">
    <location>
        <position position="1"/>
    </location>
</feature>
<evidence type="ECO:0000256" key="3">
    <source>
        <dbReference type="ARBA" id="ARBA00022614"/>
    </source>
</evidence>
<keyword evidence="4" id="KW-0677">Repeat</keyword>
<dbReference type="SUPFAM" id="SSF52058">
    <property type="entry name" value="L domain-like"/>
    <property type="match status" value="1"/>
</dbReference>
<reference evidence="6" key="1">
    <citation type="submission" date="2021-04" db="EMBL/GenBank/DDBJ databases">
        <authorList>
            <consortium name="Molecular Ecology Group"/>
        </authorList>
    </citation>
    <scope>NUCLEOTIDE SEQUENCE</scope>
</reference>
<keyword evidence="3" id="KW-0433">Leucine-rich repeat</keyword>
<name>A0A8S3ZFN8_9EUPU</name>
<protein>
    <submittedName>
        <fullName evidence="6">Uncharacterized protein</fullName>
    </submittedName>
</protein>
<evidence type="ECO:0000256" key="2">
    <source>
        <dbReference type="ARBA" id="ARBA00022490"/>
    </source>
</evidence>
<dbReference type="GO" id="GO:0008104">
    <property type="term" value="P:intracellular protein localization"/>
    <property type="evidence" value="ECO:0007669"/>
    <property type="project" value="TreeGrafter"/>
</dbReference>
<organism evidence="6 7">
    <name type="scientific">Candidula unifasciata</name>
    <dbReference type="NCBI Taxonomy" id="100452"/>
    <lineage>
        <taxon>Eukaryota</taxon>
        <taxon>Metazoa</taxon>
        <taxon>Spiralia</taxon>
        <taxon>Lophotrochozoa</taxon>
        <taxon>Mollusca</taxon>
        <taxon>Gastropoda</taxon>
        <taxon>Heterobranchia</taxon>
        <taxon>Euthyneura</taxon>
        <taxon>Panpulmonata</taxon>
        <taxon>Eupulmonata</taxon>
        <taxon>Stylommatophora</taxon>
        <taxon>Helicina</taxon>
        <taxon>Helicoidea</taxon>
        <taxon>Geomitridae</taxon>
        <taxon>Candidula</taxon>
    </lineage>
</organism>
<dbReference type="Gene3D" id="3.80.10.10">
    <property type="entry name" value="Ribonuclease Inhibitor"/>
    <property type="match status" value="1"/>
</dbReference>
<sequence length="228" mass="25873">MTTTTTRNNSQTSAASSAGHFGLRNLVALLKCEGHRTLNGVSAFTLTTTVLQQLNTECRRHSLAERGDPDNTQRDRSDTEAGEHHFVSASRRDDRERQGHITDRTEWHYDLQFVKDFMQFSPNLKVNKLFHQTLVSYMILGHTSTVYLSRRLFHQTLVSYMILGDTSTDMLELCGGDLSAPSSWPQLKFVSLVFNSLTELDDSLRLMPHVQVLDLSHNLLQTCGQFLE</sequence>
<dbReference type="OrthoDB" id="7451790at2759"/>
<dbReference type="PANTHER" id="PTHR15454">
    <property type="entry name" value="NISCHARIN RELATED"/>
    <property type="match status" value="1"/>
</dbReference>
<evidence type="ECO:0000256" key="5">
    <source>
        <dbReference type="SAM" id="MobiDB-lite"/>
    </source>
</evidence>
<accession>A0A8S3ZFN8</accession>
<dbReference type="PANTHER" id="PTHR15454:SF69">
    <property type="entry name" value="SERINE_THREONINE-PROTEIN KINASE 11-INTERACTING PROTEIN"/>
    <property type="match status" value="1"/>
</dbReference>
<dbReference type="AlphaFoldDB" id="A0A8S3ZFN8"/>
<evidence type="ECO:0000313" key="7">
    <source>
        <dbReference type="Proteomes" id="UP000678393"/>
    </source>
</evidence>
<comment type="caution">
    <text evidence="6">The sequence shown here is derived from an EMBL/GenBank/DDBJ whole genome shotgun (WGS) entry which is preliminary data.</text>
</comment>
<keyword evidence="7" id="KW-1185">Reference proteome</keyword>
<evidence type="ECO:0000256" key="1">
    <source>
        <dbReference type="ARBA" id="ARBA00004496"/>
    </source>
</evidence>
<proteinExistence type="predicted"/>
<comment type="subcellular location">
    <subcellularLocation>
        <location evidence="1">Cytoplasm</location>
    </subcellularLocation>
</comment>